<keyword evidence="7" id="KW-0276">Fatty acid metabolism</keyword>
<keyword evidence="5" id="KW-0288">FMN</keyword>
<dbReference type="GO" id="GO:0010181">
    <property type="term" value="F:FMN binding"/>
    <property type="evidence" value="ECO:0007669"/>
    <property type="project" value="InterPro"/>
</dbReference>
<protein>
    <submittedName>
        <fullName evidence="12">12-oxophytodienoate reductase 1</fullName>
    </submittedName>
</protein>
<dbReference type="GO" id="GO:0006633">
    <property type="term" value="P:fatty acid biosynthetic process"/>
    <property type="evidence" value="ECO:0007669"/>
    <property type="project" value="UniProtKB-KW"/>
</dbReference>
<evidence type="ECO:0000259" key="11">
    <source>
        <dbReference type="Pfam" id="PF00724"/>
    </source>
</evidence>
<keyword evidence="13" id="KW-1185">Reference proteome</keyword>
<dbReference type="Pfam" id="PF00724">
    <property type="entry name" value="Oxidored_FMN"/>
    <property type="match status" value="1"/>
</dbReference>
<accession>A0AAV9BSV2</accession>
<comment type="caution">
    <text evidence="12">The sequence shown here is derived from an EMBL/GenBank/DDBJ whole genome shotgun (WGS) entry which is preliminary data.</text>
</comment>
<dbReference type="EMBL" id="JAUJYN010000001">
    <property type="protein sequence ID" value="KAK1279569.1"/>
    <property type="molecule type" value="Genomic_DNA"/>
</dbReference>
<dbReference type="PANTHER" id="PTHR22893:SF91">
    <property type="entry name" value="NADPH DEHYDROGENASE 2-RELATED"/>
    <property type="match status" value="1"/>
</dbReference>
<name>A0AAV9BSV2_ACOGR</name>
<gene>
    <name evidence="12" type="ORF">QJS04_geneDACA014260</name>
</gene>
<evidence type="ECO:0000256" key="1">
    <source>
        <dbReference type="ARBA" id="ARBA00001917"/>
    </source>
</evidence>
<dbReference type="GO" id="GO:0016491">
    <property type="term" value="F:oxidoreductase activity"/>
    <property type="evidence" value="ECO:0007669"/>
    <property type="project" value="InterPro"/>
</dbReference>
<dbReference type="SUPFAM" id="SSF51395">
    <property type="entry name" value="FMN-linked oxidoreductases"/>
    <property type="match status" value="1"/>
</dbReference>
<reference evidence="12" key="1">
    <citation type="journal article" date="2023" name="Nat. Commun.">
        <title>Diploid and tetraploid genomes of Acorus and the evolution of monocots.</title>
        <authorList>
            <person name="Ma L."/>
            <person name="Liu K.W."/>
            <person name="Li Z."/>
            <person name="Hsiao Y.Y."/>
            <person name="Qi Y."/>
            <person name="Fu T."/>
            <person name="Tang G.D."/>
            <person name="Zhang D."/>
            <person name="Sun W.H."/>
            <person name="Liu D.K."/>
            <person name="Li Y."/>
            <person name="Chen G.Z."/>
            <person name="Liu X.D."/>
            <person name="Liao X.Y."/>
            <person name="Jiang Y.T."/>
            <person name="Yu X."/>
            <person name="Hao Y."/>
            <person name="Huang J."/>
            <person name="Zhao X.W."/>
            <person name="Ke S."/>
            <person name="Chen Y.Y."/>
            <person name="Wu W.L."/>
            <person name="Hsu J.L."/>
            <person name="Lin Y.F."/>
            <person name="Huang M.D."/>
            <person name="Li C.Y."/>
            <person name="Huang L."/>
            <person name="Wang Z.W."/>
            <person name="Zhao X."/>
            <person name="Zhong W.Y."/>
            <person name="Peng D.H."/>
            <person name="Ahmad S."/>
            <person name="Lan S."/>
            <person name="Zhang J.S."/>
            <person name="Tsai W.C."/>
            <person name="Van de Peer Y."/>
            <person name="Liu Z.J."/>
        </authorList>
    </citation>
    <scope>NUCLEOTIDE SEQUENCE</scope>
    <source>
        <strain evidence="12">SCP</strain>
    </source>
</reference>
<evidence type="ECO:0000256" key="5">
    <source>
        <dbReference type="ARBA" id="ARBA00022643"/>
    </source>
</evidence>
<comment type="cofactor">
    <cofactor evidence="1">
        <name>FMN</name>
        <dbReference type="ChEBI" id="CHEBI:58210"/>
    </cofactor>
</comment>
<dbReference type="InterPro" id="IPR045247">
    <property type="entry name" value="Oye-like"/>
</dbReference>
<evidence type="ECO:0000256" key="6">
    <source>
        <dbReference type="ARBA" id="ARBA00022767"/>
    </source>
</evidence>
<keyword evidence="10" id="KW-0275">Fatty acid biosynthesis</keyword>
<feature type="domain" description="NADH:flavin oxidoreductase/NADH oxidase N-terminal" evidence="11">
    <location>
        <begin position="10"/>
        <end position="89"/>
    </location>
</feature>
<evidence type="ECO:0000313" key="13">
    <source>
        <dbReference type="Proteomes" id="UP001179952"/>
    </source>
</evidence>
<sequence>MAESLNKYNILYCHVVEPSMVKVYEMLETPQTLLQMRKAFKRTFMVAGGYDREDGNSVVDENYADLVAYGRVFLANPDLPQRFELNSPLNKYNRSTFYLSDPVIGYTDYPFLDSNNL</sequence>
<evidence type="ECO:0000256" key="7">
    <source>
        <dbReference type="ARBA" id="ARBA00022832"/>
    </source>
</evidence>
<evidence type="ECO:0000256" key="9">
    <source>
        <dbReference type="ARBA" id="ARBA00023098"/>
    </source>
</evidence>
<evidence type="ECO:0000313" key="12">
    <source>
        <dbReference type="EMBL" id="KAK1279569.1"/>
    </source>
</evidence>
<dbReference type="PANTHER" id="PTHR22893">
    <property type="entry name" value="NADH OXIDOREDUCTASE-RELATED"/>
    <property type="match status" value="1"/>
</dbReference>
<keyword evidence="9" id="KW-0443">Lipid metabolism</keyword>
<keyword evidence="8" id="KW-0521">NADP</keyword>
<evidence type="ECO:0000256" key="2">
    <source>
        <dbReference type="ARBA" id="ARBA00005979"/>
    </source>
</evidence>
<keyword evidence="4" id="KW-0285">Flavoprotein</keyword>
<keyword evidence="3" id="KW-0444">Lipid biosynthesis</keyword>
<keyword evidence="6" id="KW-0925">Oxylipin biosynthesis</keyword>
<evidence type="ECO:0000256" key="10">
    <source>
        <dbReference type="ARBA" id="ARBA00023160"/>
    </source>
</evidence>
<dbReference type="InterPro" id="IPR013785">
    <property type="entry name" value="Aldolase_TIM"/>
</dbReference>
<evidence type="ECO:0000256" key="3">
    <source>
        <dbReference type="ARBA" id="ARBA00022516"/>
    </source>
</evidence>
<comment type="similarity">
    <text evidence="2">Belongs to the NADH:flavin oxidoreductase/NADH oxidase family.</text>
</comment>
<evidence type="ECO:0000256" key="4">
    <source>
        <dbReference type="ARBA" id="ARBA00022630"/>
    </source>
</evidence>
<dbReference type="Gene3D" id="3.20.20.70">
    <property type="entry name" value="Aldolase class I"/>
    <property type="match status" value="1"/>
</dbReference>
<organism evidence="12 13">
    <name type="scientific">Acorus gramineus</name>
    <name type="common">Dwarf sweet flag</name>
    <dbReference type="NCBI Taxonomy" id="55184"/>
    <lineage>
        <taxon>Eukaryota</taxon>
        <taxon>Viridiplantae</taxon>
        <taxon>Streptophyta</taxon>
        <taxon>Embryophyta</taxon>
        <taxon>Tracheophyta</taxon>
        <taxon>Spermatophyta</taxon>
        <taxon>Magnoliopsida</taxon>
        <taxon>Liliopsida</taxon>
        <taxon>Acoraceae</taxon>
        <taxon>Acorus</taxon>
    </lineage>
</organism>
<dbReference type="GO" id="GO:0031408">
    <property type="term" value="P:oxylipin biosynthetic process"/>
    <property type="evidence" value="ECO:0007669"/>
    <property type="project" value="UniProtKB-KW"/>
</dbReference>
<dbReference type="AlphaFoldDB" id="A0AAV9BSV2"/>
<dbReference type="Proteomes" id="UP001179952">
    <property type="component" value="Unassembled WGS sequence"/>
</dbReference>
<dbReference type="InterPro" id="IPR001155">
    <property type="entry name" value="OxRdtase_FMN_N"/>
</dbReference>
<proteinExistence type="inferred from homology"/>
<evidence type="ECO:0000256" key="8">
    <source>
        <dbReference type="ARBA" id="ARBA00022857"/>
    </source>
</evidence>
<reference evidence="12" key="2">
    <citation type="submission" date="2023-06" db="EMBL/GenBank/DDBJ databases">
        <authorList>
            <person name="Ma L."/>
            <person name="Liu K.-W."/>
            <person name="Li Z."/>
            <person name="Hsiao Y.-Y."/>
            <person name="Qi Y."/>
            <person name="Fu T."/>
            <person name="Tang G."/>
            <person name="Zhang D."/>
            <person name="Sun W.-H."/>
            <person name="Liu D.-K."/>
            <person name="Li Y."/>
            <person name="Chen G.-Z."/>
            <person name="Liu X.-D."/>
            <person name="Liao X.-Y."/>
            <person name="Jiang Y.-T."/>
            <person name="Yu X."/>
            <person name="Hao Y."/>
            <person name="Huang J."/>
            <person name="Zhao X.-W."/>
            <person name="Ke S."/>
            <person name="Chen Y.-Y."/>
            <person name="Wu W.-L."/>
            <person name="Hsu J.-L."/>
            <person name="Lin Y.-F."/>
            <person name="Huang M.-D."/>
            <person name="Li C.-Y."/>
            <person name="Huang L."/>
            <person name="Wang Z.-W."/>
            <person name="Zhao X."/>
            <person name="Zhong W.-Y."/>
            <person name="Peng D.-H."/>
            <person name="Ahmad S."/>
            <person name="Lan S."/>
            <person name="Zhang J.-S."/>
            <person name="Tsai W.-C."/>
            <person name="Van De Peer Y."/>
            <person name="Liu Z.-J."/>
        </authorList>
    </citation>
    <scope>NUCLEOTIDE SEQUENCE</scope>
    <source>
        <strain evidence="12">SCP</strain>
        <tissue evidence="12">Leaves</tissue>
    </source>
</reference>